<dbReference type="AlphaFoldDB" id="A0A6P1ZKD4"/>
<dbReference type="RefSeq" id="WP_144305226.1">
    <property type="nucleotide sequence ID" value="NZ_QMIF01000005.1"/>
</dbReference>
<keyword evidence="2" id="KW-0175">Coiled coil</keyword>
<gene>
    <name evidence="4" type="ORF">DQK91_10090</name>
</gene>
<dbReference type="EMBL" id="QMIF01000005">
    <property type="protein sequence ID" value="TVM34229.1"/>
    <property type="molecule type" value="Genomic_DNA"/>
</dbReference>
<dbReference type="OrthoDB" id="5512550at2"/>
<dbReference type="GO" id="GO:0016020">
    <property type="term" value="C:membrane"/>
    <property type="evidence" value="ECO:0007669"/>
    <property type="project" value="UniProtKB-UniRule"/>
</dbReference>
<dbReference type="CDD" id="cd07185">
    <property type="entry name" value="OmpA_C-like"/>
    <property type="match status" value="1"/>
</dbReference>
<dbReference type="PANTHER" id="PTHR30329:SF21">
    <property type="entry name" value="LIPOPROTEIN YIAD-RELATED"/>
    <property type="match status" value="1"/>
</dbReference>
<dbReference type="InterPro" id="IPR050330">
    <property type="entry name" value="Bact_OuterMem_StrucFunc"/>
</dbReference>
<keyword evidence="1" id="KW-0472">Membrane</keyword>
<organism evidence="4 5">
    <name type="scientific">Oceanidesulfovibrio marinus</name>
    <dbReference type="NCBI Taxonomy" id="370038"/>
    <lineage>
        <taxon>Bacteria</taxon>
        <taxon>Pseudomonadati</taxon>
        <taxon>Thermodesulfobacteriota</taxon>
        <taxon>Desulfovibrionia</taxon>
        <taxon>Desulfovibrionales</taxon>
        <taxon>Desulfovibrionaceae</taxon>
        <taxon>Oceanidesulfovibrio</taxon>
    </lineage>
</organism>
<evidence type="ECO:0000259" key="3">
    <source>
        <dbReference type="PROSITE" id="PS51123"/>
    </source>
</evidence>
<dbReference type="Pfam" id="PF00691">
    <property type="entry name" value="OmpA"/>
    <property type="match status" value="1"/>
</dbReference>
<dbReference type="PANTHER" id="PTHR30329">
    <property type="entry name" value="STATOR ELEMENT OF FLAGELLAR MOTOR COMPLEX"/>
    <property type="match status" value="1"/>
</dbReference>
<sequence length="242" mass="26167">MPKSSPPAATPYKVVIGILLLALALLGYLYGSVLSKQESSEASQRAAKLESRLDIVNAELEACRQQPANATNMQGMLDNLRQSLAEMRTRYQALAASAPGEHSDQDIIIMDSEDRLSINILGEILFGPGSSRLRPKGRQLLTELAQHLTPVPGHTVYIIGHTDSVPISTEHHSQYPSNWELSAARAAAVARFLLAHSSIDPSRIAVTGLAAHHPIAGNDTAEGRSKNRRVEILIGPELYAAR</sequence>
<reference evidence="4 5" key="1">
    <citation type="submission" date="2018-06" db="EMBL/GenBank/DDBJ databases">
        <title>Complete genome of Desulfovibrio marinus P48SEP.</title>
        <authorList>
            <person name="Crispim J.S."/>
            <person name="Vidigal P.M.P."/>
            <person name="Silva L.C.F."/>
            <person name="Araujo L.C."/>
            <person name="Laguardia C.N."/>
            <person name="Dias R.S."/>
            <person name="Sousa M.P."/>
            <person name="Paula S.O."/>
            <person name="Silva C."/>
        </authorList>
    </citation>
    <scope>NUCLEOTIDE SEQUENCE [LARGE SCALE GENOMIC DNA]</scope>
    <source>
        <strain evidence="4 5">P48SEP</strain>
    </source>
</reference>
<evidence type="ECO:0000313" key="5">
    <source>
        <dbReference type="Proteomes" id="UP000434052"/>
    </source>
</evidence>
<proteinExistence type="predicted"/>
<comment type="caution">
    <text evidence="4">The sequence shown here is derived from an EMBL/GenBank/DDBJ whole genome shotgun (WGS) entry which is preliminary data.</text>
</comment>
<dbReference type="InterPro" id="IPR006665">
    <property type="entry name" value="OmpA-like"/>
</dbReference>
<evidence type="ECO:0000313" key="4">
    <source>
        <dbReference type="EMBL" id="TVM34229.1"/>
    </source>
</evidence>
<name>A0A6P1ZKD4_9BACT</name>
<dbReference type="Gene3D" id="3.30.1330.60">
    <property type="entry name" value="OmpA-like domain"/>
    <property type="match status" value="1"/>
</dbReference>
<evidence type="ECO:0000256" key="2">
    <source>
        <dbReference type="SAM" id="Coils"/>
    </source>
</evidence>
<evidence type="ECO:0000256" key="1">
    <source>
        <dbReference type="PROSITE-ProRule" id="PRU00473"/>
    </source>
</evidence>
<protein>
    <recommendedName>
        <fullName evidence="3">OmpA-like domain-containing protein</fullName>
    </recommendedName>
</protein>
<feature type="coiled-coil region" evidence="2">
    <location>
        <begin position="39"/>
        <end position="97"/>
    </location>
</feature>
<dbReference type="Proteomes" id="UP000434052">
    <property type="component" value="Unassembled WGS sequence"/>
</dbReference>
<feature type="domain" description="OmpA-like" evidence="3">
    <location>
        <begin position="113"/>
        <end position="238"/>
    </location>
</feature>
<dbReference type="SUPFAM" id="SSF103088">
    <property type="entry name" value="OmpA-like"/>
    <property type="match status" value="1"/>
</dbReference>
<dbReference type="InterPro" id="IPR036737">
    <property type="entry name" value="OmpA-like_sf"/>
</dbReference>
<dbReference type="PROSITE" id="PS51123">
    <property type="entry name" value="OMPA_2"/>
    <property type="match status" value="1"/>
</dbReference>
<accession>A0A6P1ZKD4</accession>